<accession>A0A1H9J043</accession>
<dbReference type="RefSeq" id="WP_091454443.1">
    <property type="nucleotide sequence ID" value="NZ_FOGD01000002.1"/>
</dbReference>
<evidence type="ECO:0000259" key="2">
    <source>
        <dbReference type="SMART" id="SM01321"/>
    </source>
</evidence>
<protein>
    <submittedName>
        <fullName evidence="3">Putative transposase</fullName>
    </submittedName>
</protein>
<gene>
    <name evidence="3" type="ORF">SAMN02982919_01279</name>
</gene>
<proteinExistence type="predicted"/>
<dbReference type="GO" id="GO:0003677">
    <property type="term" value="F:DNA binding"/>
    <property type="evidence" value="ECO:0007669"/>
    <property type="project" value="InterPro"/>
</dbReference>
<dbReference type="Gene3D" id="3.30.70.1290">
    <property type="entry name" value="Transposase IS200-like"/>
    <property type="match status" value="1"/>
</dbReference>
<dbReference type="InterPro" id="IPR002686">
    <property type="entry name" value="Transposase_17"/>
</dbReference>
<dbReference type="InterPro" id="IPR036515">
    <property type="entry name" value="Transposase_17_sf"/>
</dbReference>
<dbReference type="EMBL" id="FOGD01000002">
    <property type="protein sequence ID" value="SEQ80421.1"/>
    <property type="molecule type" value="Genomic_DNA"/>
</dbReference>
<feature type="region of interest" description="Disordered" evidence="1">
    <location>
        <begin position="210"/>
        <end position="238"/>
    </location>
</feature>
<dbReference type="SUPFAM" id="SSF143422">
    <property type="entry name" value="Transposase IS200-like"/>
    <property type="match status" value="1"/>
</dbReference>
<dbReference type="OrthoDB" id="9814067at2"/>
<reference evidence="3 4" key="1">
    <citation type="submission" date="2016-10" db="EMBL/GenBank/DDBJ databases">
        <authorList>
            <person name="de Groot N.N."/>
        </authorList>
    </citation>
    <scope>NUCLEOTIDE SEQUENCE [LARGE SCALE GENOMIC DNA]</scope>
    <source>
        <strain evidence="3 4">ATCC 35958</strain>
    </source>
</reference>
<feature type="domain" description="Transposase IS200-like" evidence="2">
    <location>
        <begin position="9"/>
        <end position="124"/>
    </location>
</feature>
<dbReference type="GO" id="GO:0004803">
    <property type="term" value="F:transposase activity"/>
    <property type="evidence" value="ECO:0007669"/>
    <property type="project" value="InterPro"/>
</dbReference>
<evidence type="ECO:0000313" key="4">
    <source>
        <dbReference type="Proteomes" id="UP000199766"/>
    </source>
</evidence>
<dbReference type="Pfam" id="PF01797">
    <property type="entry name" value="Y1_Tnp"/>
    <property type="match status" value="1"/>
</dbReference>
<organism evidence="3 4">
    <name type="scientific">Giesbergeria anulus</name>
    <dbReference type="NCBI Taxonomy" id="180197"/>
    <lineage>
        <taxon>Bacteria</taxon>
        <taxon>Pseudomonadati</taxon>
        <taxon>Pseudomonadota</taxon>
        <taxon>Betaproteobacteria</taxon>
        <taxon>Burkholderiales</taxon>
        <taxon>Comamonadaceae</taxon>
        <taxon>Giesbergeria</taxon>
    </lineage>
</organism>
<evidence type="ECO:0000256" key="1">
    <source>
        <dbReference type="SAM" id="MobiDB-lite"/>
    </source>
</evidence>
<dbReference type="Proteomes" id="UP000199766">
    <property type="component" value="Unassembled WGS sequence"/>
</dbReference>
<dbReference type="PANTHER" id="PTHR34322">
    <property type="entry name" value="TRANSPOSASE, Y1_TNP DOMAIN-CONTAINING"/>
    <property type="match status" value="1"/>
</dbReference>
<sequence length="238" mass="26862">MARLPRLTLPDYPHHIIQRGNNRQPIFIDRQDFERMLALLADSARQCAVALHAYVLMDNHFHLLATPTTAEALPKMMQAVGRSYVRYFNHRHGRSGTLWEGRYRATLIESERYLLACMAYIDLNPVRAGMLAQPADWPWSSHNHYTGLRQDKLVTAHPLYWLLGNTPFAREAAYSALVQAGLDADTQAALSDAALKGWALGSEHFVAQLQKKSPRRVTKAQPGRPRLSVRPTLADGTK</sequence>
<name>A0A1H9J043_9BURK</name>
<keyword evidence="4" id="KW-1185">Reference proteome</keyword>
<dbReference type="SMART" id="SM01321">
    <property type="entry name" value="Y1_Tnp"/>
    <property type="match status" value="1"/>
</dbReference>
<dbReference type="PANTHER" id="PTHR34322:SF2">
    <property type="entry name" value="TRANSPOSASE IS200-LIKE DOMAIN-CONTAINING PROTEIN"/>
    <property type="match status" value="1"/>
</dbReference>
<dbReference type="AlphaFoldDB" id="A0A1H9J043"/>
<dbReference type="STRING" id="180197.SAMN02982919_01279"/>
<evidence type="ECO:0000313" key="3">
    <source>
        <dbReference type="EMBL" id="SEQ80421.1"/>
    </source>
</evidence>
<dbReference type="GO" id="GO:0006313">
    <property type="term" value="P:DNA transposition"/>
    <property type="evidence" value="ECO:0007669"/>
    <property type="project" value="InterPro"/>
</dbReference>